<dbReference type="SUPFAM" id="SSF57716">
    <property type="entry name" value="Glucocorticoid receptor-like (DNA-binding domain)"/>
    <property type="match status" value="1"/>
</dbReference>
<dbReference type="OMA" id="DMSWDCG"/>
<reference evidence="13 15" key="2">
    <citation type="journal article" date="2013" name="Nature">
        <title>Insights into bilaterian evolution from three spiralian genomes.</title>
        <authorList>
            <person name="Simakov O."/>
            <person name="Marletaz F."/>
            <person name="Cho S.J."/>
            <person name="Edsinger-Gonzales E."/>
            <person name="Havlak P."/>
            <person name="Hellsten U."/>
            <person name="Kuo D.H."/>
            <person name="Larsson T."/>
            <person name="Lv J."/>
            <person name="Arendt D."/>
            <person name="Savage R."/>
            <person name="Osoegawa K."/>
            <person name="de Jong P."/>
            <person name="Grimwood J."/>
            <person name="Chapman J.A."/>
            <person name="Shapiro H."/>
            <person name="Aerts A."/>
            <person name="Otillar R.P."/>
            <person name="Terry A.Y."/>
            <person name="Boore J.L."/>
            <person name="Grigoriev I.V."/>
            <person name="Lindberg D.R."/>
            <person name="Seaver E.C."/>
            <person name="Weisblat D.A."/>
            <person name="Putnam N.H."/>
            <person name="Rokhsar D.S."/>
        </authorList>
    </citation>
    <scope>NUCLEOTIDE SEQUENCE</scope>
    <source>
        <strain evidence="13 15">I ESC-2004</strain>
    </source>
</reference>
<dbReference type="GO" id="GO:0000122">
    <property type="term" value="P:negative regulation of transcription by RNA polymerase II"/>
    <property type="evidence" value="ECO:0007669"/>
    <property type="project" value="TreeGrafter"/>
</dbReference>
<dbReference type="GO" id="GO:0045944">
    <property type="term" value="P:positive regulation of transcription by RNA polymerase II"/>
    <property type="evidence" value="ECO:0007669"/>
    <property type="project" value="TreeGrafter"/>
</dbReference>
<feature type="domain" description="NR LBD" evidence="12">
    <location>
        <begin position="135"/>
        <end position="365"/>
    </location>
</feature>
<dbReference type="EMBL" id="KB301483">
    <property type="protein sequence ID" value="ELU05476.1"/>
    <property type="molecule type" value="Genomic_DNA"/>
</dbReference>
<keyword evidence="7 10" id="KW-0804">Transcription</keyword>
<dbReference type="PANTHER" id="PTHR24082:SF283">
    <property type="entry name" value="NUCLEAR HORMONE RECEPTOR HR96"/>
    <property type="match status" value="1"/>
</dbReference>
<evidence type="ECO:0000256" key="9">
    <source>
        <dbReference type="ARBA" id="ARBA00023242"/>
    </source>
</evidence>
<dbReference type="PROSITE" id="PS00031">
    <property type="entry name" value="NUCLEAR_REC_DBD_1"/>
    <property type="match status" value="1"/>
</dbReference>
<dbReference type="InterPro" id="IPR013088">
    <property type="entry name" value="Znf_NHR/GATA"/>
</dbReference>
<dbReference type="GO" id="GO:0030154">
    <property type="term" value="P:cell differentiation"/>
    <property type="evidence" value="ECO:0007669"/>
    <property type="project" value="TreeGrafter"/>
</dbReference>
<keyword evidence="5 10" id="KW-0805">Transcription regulation</keyword>
<keyword evidence="8 10" id="KW-0675">Receptor</keyword>
<dbReference type="Pfam" id="PF00104">
    <property type="entry name" value="Hormone_recep"/>
    <property type="match status" value="1"/>
</dbReference>
<dbReference type="PANTHER" id="PTHR24082">
    <property type="entry name" value="NUCLEAR HORMONE RECEPTOR"/>
    <property type="match status" value="1"/>
</dbReference>
<dbReference type="SMART" id="SM00399">
    <property type="entry name" value="ZnF_C4"/>
    <property type="match status" value="1"/>
</dbReference>
<dbReference type="GO" id="GO:0008270">
    <property type="term" value="F:zinc ion binding"/>
    <property type="evidence" value="ECO:0007669"/>
    <property type="project" value="UniProtKB-KW"/>
</dbReference>
<dbReference type="GO" id="GO:0000978">
    <property type="term" value="F:RNA polymerase II cis-regulatory region sequence-specific DNA binding"/>
    <property type="evidence" value="ECO:0007669"/>
    <property type="project" value="TreeGrafter"/>
</dbReference>
<dbReference type="OrthoDB" id="6352325at2759"/>
<keyword evidence="3 10" id="KW-0863">Zinc-finger</keyword>
<dbReference type="Pfam" id="PF00105">
    <property type="entry name" value="zf-C4"/>
    <property type="match status" value="1"/>
</dbReference>
<dbReference type="PRINTS" id="PR00546">
    <property type="entry name" value="THYROIDHORMR"/>
</dbReference>
<dbReference type="PROSITE" id="PS51030">
    <property type="entry name" value="NUCLEAR_REC_DBD_2"/>
    <property type="match status" value="1"/>
</dbReference>
<evidence type="ECO:0000256" key="7">
    <source>
        <dbReference type="ARBA" id="ARBA00023163"/>
    </source>
</evidence>
<keyword evidence="2 10" id="KW-0479">Metal-binding</keyword>
<evidence type="ECO:0000313" key="14">
    <source>
        <dbReference type="EnsemblMetazoa" id="CapteP119973"/>
    </source>
</evidence>
<dbReference type="HOGENOM" id="CLU_007368_12_2_1"/>
<dbReference type="STRING" id="283909.R7UPX1"/>
<dbReference type="PROSITE" id="PS51843">
    <property type="entry name" value="NR_LBD"/>
    <property type="match status" value="1"/>
</dbReference>
<feature type="domain" description="Nuclear receptor" evidence="11">
    <location>
        <begin position="1"/>
        <end position="76"/>
    </location>
</feature>
<evidence type="ECO:0000256" key="6">
    <source>
        <dbReference type="ARBA" id="ARBA00023125"/>
    </source>
</evidence>
<dbReference type="InterPro" id="IPR035500">
    <property type="entry name" value="NHR-like_dom_sf"/>
</dbReference>
<dbReference type="Proteomes" id="UP000014760">
    <property type="component" value="Unassembled WGS sequence"/>
</dbReference>
<organism evidence="13">
    <name type="scientific">Capitella teleta</name>
    <name type="common">Polychaete worm</name>
    <dbReference type="NCBI Taxonomy" id="283909"/>
    <lineage>
        <taxon>Eukaryota</taxon>
        <taxon>Metazoa</taxon>
        <taxon>Spiralia</taxon>
        <taxon>Lophotrochozoa</taxon>
        <taxon>Annelida</taxon>
        <taxon>Polychaeta</taxon>
        <taxon>Sedentaria</taxon>
        <taxon>Scolecida</taxon>
        <taxon>Capitellidae</taxon>
        <taxon>Capitella</taxon>
    </lineage>
</organism>
<proteinExistence type="inferred from homology"/>
<evidence type="ECO:0000313" key="13">
    <source>
        <dbReference type="EMBL" id="ELU05476.1"/>
    </source>
</evidence>
<evidence type="ECO:0000313" key="15">
    <source>
        <dbReference type="Proteomes" id="UP000014760"/>
    </source>
</evidence>
<dbReference type="GO" id="GO:0004879">
    <property type="term" value="F:nuclear receptor activity"/>
    <property type="evidence" value="ECO:0007669"/>
    <property type="project" value="InterPro"/>
</dbReference>
<dbReference type="AlphaFoldDB" id="R7UPX1"/>
<dbReference type="InterPro" id="IPR001723">
    <property type="entry name" value="Nuclear_hrmn_rcpt"/>
</dbReference>
<dbReference type="Gene3D" id="3.30.50.10">
    <property type="entry name" value="Erythroid Transcription Factor GATA-1, subunit A"/>
    <property type="match status" value="1"/>
</dbReference>
<comment type="subcellular location">
    <subcellularLocation>
        <location evidence="10">Nucleus</location>
    </subcellularLocation>
</comment>
<dbReference type="EnsemblMetazoa" id="CapteT119973">
    <property type="protein sequence ID" value="CapteP119973"/>
    <property type="gene ID" value="CapteG119973"/>
</dbReference>
<name>R7UPX1_CAPTE</name>
<evidence type="ECO:0000256" key="3">
    <source>
        <dbReference type="ARBA" id="ARBA00022771"/>
    </source>
</evidence>
<dbReference type="InterPro" id="IPR000536">
    <property type="entry name" value="Nucl_hrmn_rcpt_lig-bd"/>
</dbReference>
<keyword evidence="15" id="KW-1185">Reference proteome</keyword>
<evidence type="ECO:0000256" key="2">
    <source>
        <dbReference type="ARBA" id="ARBA00022723"/>
    </source>
</evidence>
<dbReference type="InterPro" id="IPR001728">
    <property type="entry name" value="ThyrH_rcpt"/>
</dbReference>
<sequence>KTCGVCGDKALGYNFDAISCESCKAFFRRNAPKGLDYFKCPYDEKCKMDVSNRRFCKRCRLKKCFEIGMRKEYILTDEEKARKRQKIEENKYAARWCKSLPHVCFVFHRLMKDLERQNLVHRNEVSSQTRMMSEQDQADIEEVITAYQASLNINMEKDFPREQANSMSDLVNIAELSVRRVIAMAKQMKDFKVLSQTDQIALLKGGSIELLILRSVVSFDKEKQQFLDMNDTESHKALKLEQFKKAENGTGLFEEHMKFVKTLAVDIGADQTTLLLLLVISLYSPDRDNLKEKDHVSAQQERYSMLLQNYLDVVYPYPMARIMLPRLLMKLTDIRNLNEEHSQVLLKVNPEGIQPLMKEVLDMTQ</sequence>
<evidence type="ECO:0000259" key="12">
    <source>
        <dbReference type="PROSITE" id="PS51843"/>
    </source>
</evidence>
<dbReference type="InterPro" id="IPR001628">
    <property type="entry name" value="Znf_hrmn_rcpt"/>
</dbReference>
<keyword evidence="6 10" id="KW-0238">DNA-binding</keyword>
<reference evidence="14" key="3">
    <citation type="submission" date="2015-06" db="UniProtKB">
        <authorList>
            <consortium name="EnsemblMetazoa"/>
        </authorList>
    </citation>
    <scope>IDENTIFICATION</scope>
</reference>
<evidence type="ECO:0000256" key="4">
    <source>
        <dbReference type="ARBA" id="ARBA00022833"/>
    </source>
</evidence>
<dbReference type="PRINTS" id="PR00047">
    <property type="entry name" value="STROIDFINGER"/>
</dbReference>
<dbReference type="FunCoup" id="R7UPX1">
    <property type="interactions" value="48"/>
</dbReference>
<reference evidence="15" key="1">
    <citation type="submission" date="2012-12" db="EMBL/GenBank/DDBJ databases">
        <authorList>
            <person name="Hellsten U."/>
            <person name="Grimwood J."/>
            <person name="Chapman J.A."/>
            <person name="Shapiro H."/>
            <person name="Aerts A."/>
            <person name="Otillar R.P."/>
            <person name="Terry A.Y."/>
            <person name="Boore J.L."/>
            <person name="Simakov O."/>
            <person name="Marletaz F."/>
            <person name="Cho S.-J."/>
            <person name="Edsinger-Gonzales E."/>
            <person name="Havlak P."/>
            <person name="Kuo D.-H."/>
            <person name="Larsson T."/>
            <person name="Lv J."/>
            <person name="Arendt D."/>
            <person name="Savage R."/>
            <person name="Osoegawa K."/>
            <person name="de Jong P."/>
            <person name="Lindberg D.R."/>
            <person name="Seaver E.C."/>
            <person name="Weisblat D.A."/>
            <person name="Putnam N.H."/>
            <person name="Grigoriev I.V."/>
            <person name="Rokhsar D.S."/>
        </authorList>
    </citation>
    <scope>NUCLEOTIDE SEQUENCE</scope>
    <source>
        <strain evidence="15">I ESC-2004</strain>
    </source>
</reference>
<dbReference type="SMART" id="SM00430">
    <property type="entry name" value="HOLI"/>
    <property type="match status" value="1"/>
</dbReference>
<evidence type="ECO:0000256" key="1">
    <source>
        <dbReference type="ARBA" id="ARBA00008092"/>
    </source>
</evidence>
<dbReference type="PRINTS" id="PR00398">
    <property type="entry name" value="STRDHORMONER"/>
</dbReference>
<dbReference type="InterPro" id="IPR050234">
    <property type="entry name" value="Nuclear_hormone_rcpt_NR1"/>
</dbReference>
<accession>R7UPX1</accession>
<protein>
    <recommendedName>
        <fullName evidence="16">Nuclear receptor domain-containing protein</fullName>
    </recommendedName>
</protein>
<dbReference type="EMBL" id="AMQN01007836">
    <property type="status" value="NOT_ANNOTATED_CDS"/>
    <property type="molecule type" value="Genomic_DNA"/>
</dbReference>
<keyword evidence="9 10" id="KW-0539">Nucleus</keyword>
<dbReference type="SUPFAM" id="SSF48508">
    <property type="entry name" value="Nuclear receptor ligand-binding domain"/>
    <property type="match status" value="1"/>
</dbReference>
<keyword evidence="4 10" id="KW-0862">Zinc</keyword>
<evidence type="ECO:0008006" key="16">
    <source>
        <dbReference type="Google" id="ProtNLM"/>
    </source>
</evidence>
<evidence type="ECO:0000259" key="11">
    <source>
        <dbReference type="PROSITE" id="PS51030"/>
    </source>
</evidence>
<comment type="similarity">
    <text evidence="1">Belongs to the nuclear hormone receptor family. NR1 subfamily.</text>
</comment>
<evidence type="ECO:0000256" key="5">
    <source>
        <dbReference type="ARBA" id="ARBA00023015"/>
    </source>
</evidence>
<gene>
    <name evidence="13" type="ORF">CAPTEDRAFT_119973</name>
</gene>
<dbReference type="GO" id="GO:0005634">
    <property type="term" value="C:nucleus"/>
    <property type="evidence" value="ECO:0007669"/>
    <property type="project" value="UniProtKB-SubCell"/>
</dbReference>
<evidence type="ECO:0000256" key="10">
    <source>
        <dbReference type="RuleBase" id="RU004334"/>
    </source>
</evidence>
<feature type="non-terminal residue" evidence="13">
    <location>
        <position position="1"/>
    </location>
</feature>
<dbReference type="Gene3D" id="1.10.565.10">
    <property type="entry name" value="Retinoid X Receptor"/>
    <property type="match status" value="1"/>
</dbReference>
<evidence type="ECO:0000256" key="8">
    <source>
        <dbReference type="ARBA" id="ARBA00023170"/>
    </source>
</evidence>